<evidence type="ECO:0000256" key="1">
    <source>
        <dbReference type="SAM" id="MobiDB-lite"/>
    </source>
</evidence>
<evidence type="ECO:0000313" key="2">
    <source>
        <dbReference type="EMBL" id="KAF8437646.1"/>
    </source>
</evidence>
<accession>A0AAD4BQL0</accession>
<feature type="region of interest" description="Disordered" evidence="1">
    <location>
        <begin position="45"/>
        <end position="72"/>
    </location>
</feature>
<protein>
    <recommendedName>
        <fullName evidence="4">C2H2-type domain-containing protein</fullName>
    </recommendedName>
</protein>
<organism evidence="2 3">
    <name type="scientific">Boletus edulis BED1</name>
    <dbReference type="NCBI Taxonomy" id="1328754"/>
    <lineage>
        <taxon>Eukaryota</taxon>
        <taxon>Fungi</taxon>
        <taxon>Dikarya</taxon>
        <taxon>Basidiomycota</taxon>
        <taxon>Agaricomycotina</taxon>
        <taxon>Agaricomycetes</taxon>
        <taxon>Agaricomycetidae</taxon>
        <taxon>Boletales</taxon>
        <taxon>Boletineae</taxon>
        <taxon>Boletaceae</taxon>
        <taxon>Boletoideae</taxon>
        <taxon>Boletus</taxon>
    </lineage>
</organism>
<evidence type="ECO:0000313" key="3">
    <source>
        <dbReference type="Proteomes" id="UP001194468"/>
    </source>
</evidence>
<dbReference type="EMBL" id="WHUW01000018">
    <property type="protein sequence ID" value="KAF8437646.1"/>
    <property type="molecule type" value="Genomic_DNA"/>
</dbReference>
<sequence>MFPGHPPSNVFGLYGPYASQNTPDELDEFLWQILSDTPISFPAPAPTPTPTYVSASAPAPTPALTTAPAPAPTATPDPQLTCQWITQNDPPLVCGAFLSQDPRLACAHFRLAHNIRGNDKVTVDCHWYACRAAPMQRGSLIRHVLSVHLGVLRWQCEACGRVFSRRGTSHVCGGEAGA</sequence>
<gene>
    <name evidence="2" type="ORF">L210DRAFT_3546605</name>
</gene>
<evidence type="ECO:0008006" key="4">
    <source>
        <dbReference type="Google" id="ProtNLM"/>
    </source>
</evidence>
<feature type="compositionally biased region" description="Low complexity" evidence="1">
    <location>
        <begin position="50"/>
        <end position="68"/>
    </location>
</feature>
<reference evidence="2" key="1">
    <citation type="submission" date="2019-10" db="EMBL/GenBank/DDBJ databases">
        <authorList>
            <consortium name="DOE Joint Genome Institute"/>
            <person name="Kuo A."/>
            <person name="Miyauchi S."/>
            <person name="Kiss E."/>
            <person name="Drula E."/>
            <person name="Kohler A."/>
            <person name="Sanchez-Garcia M."/>
            <person name="Andreopoulos B."/>
            <person name="Barry K.W."/>
            <person name="Bonito G."/>
            <person name="Buee M."/>
            <person name="Carver A."/>
            <person name="Chen C."/>
            <person name="Cichocki N."/>
            <person name="Clum A."/>
            <person name="Culley D."/>
            <person name="Crous P.W."/>
            <person name="Fauchery L."/>
            <person name="Girlanda M."/>
            <person name="Hayes R."/>
            <person name="Keri Z."/>
            <person name="LaButti K."/>
            <person name="Lipzen A."/>
            <person name="Lombard V."/>
            <person name="Magnuson J."/>
            <person name="Maillard F."/>
            <person name="Morin E."/>
            <person name="Murat C."/>
            <person name="Nolan M."/>
            <person name="Ohm R."/>
            <person name="Pangilinan J."/>
            <person name="Pereira M."/>
            <person name="Perotto S."/>
            <person name="Peter M."/>
            <person name="Riley R."/>
            <person name="Sitrit Y."/>
            <person name="Stielow B."/>
            <person name="Szollosi G."/>
            <person name="Zifcakova L."/>
            <person name="Stursova M."/>
            <person name="Spatafora J.W."/>
            <person name="Tedersoo L."/>
            <person name="Vaario L.-M."/>
            <person name="Yamada A."/>
            <person name="Yan M."/>
            <person name="Wang P."/>
            <person name="Xu J."/>
            <person name="Bruns T."/>
            <person name="Baldrian P."/>
            <person name="Vilgalys R."/>
            <person name="Henrissat B."/>
            <person name="Grigoriev I.V."/>
            <person name="Hibbett D."/>
            <person name="Nagy L.G."/>
            <person name="Martin F.M."/>
        </authorList>
    </citation>
    <scope>NUCLEOTIDE SEQUENCE</scope>
    <source>
        <strain evidence="2">BED1</strain>
    </source>
</reference>
<dbReference type="AlphaFoldDB" id="A0AAD4BQL0"/>
<name>A0AAD4BQL0_BOLED</name>
<proteinExistence type="predicted"/>
<reference evidence="2" key="2">
    <citation type="journal article" date="2020" name="Nat. Commun.">
        <title>Large-scale genome sequencing of mycorrhizal fungi provides insights into the early evolution of symbiotic traits.</title>
        <authorList>
            <person name="Miyauchi S."/>
            <person name="Kiss E."/>
            <person name="Kuo A."/>
            <person name="Drula E."/>
            <person name="Kohler A."/>
            <person name="Sanchez-Garcia M."/>
            <person name="Morin E."/>
            <person name="Andreopoulos B."/>
            <person name="Barry K.W."/>
            <person name="Bonito G."/>
            <person name="Buee M."/>
            <person name="Carver A."/>
            <person name="Chen C."/>
            <person name="Cichocki N."/>
            <person name="Clum A."/>
            <person name="Culley D."/>
            <person name="Crous P.W."/>
            <person name="Fauchery L."/>
            <person name="Girlanda M."/>
            <person name="Hayes R.D."/>
            <person name="Keri Z."/>
            <person name="LaButti K."/>
            <person name="Lipzen A."/>
            <person name="Lombard V."/>
            <person name="Magnuson J."/>
            <person name="Maillard F."/>
            <person name="Murat C."/>
            <person name="Nolan M."/>
            <person name="Ohm R.A."/>
            <person name="Pangilinan J."/>
            <person name="Pereira M.F."/>
            <person name="Perotto S."/>
            <person name="Peter M."/>
            <person name="Pfister S."/>
            <person name="Riley R."/>
            <person name="Sitrit Y."/>
            <person name="Stielow J.B."/>
            <person name="Szollosi G."/>
            <person name="Zifcakova L."/>
            <person name="Stursova M."/>
            <person name="Spatafora J.W."/>
            <person name="Tedersoo L."/>
            <person name="Vaario L.M."/>
            <person name="Yamada A."/>
            <person name="Yan M."/>
            <person name="Wang P."/>
            <person name="Xu J."/>
            <person name="Bruns T."/>
            <person name="Baldrian P."/>
            <person name="Vilgalys R."/>
            <person name="Dunand C."/>
            <person name="Henrissat B."/>
            <person name="Grigoriev I.V."/>
            <person name="Hibbett D."/>
            <person name="Nagy L.G."/>
            <person name="Martin F.M."/>
        </authorList>
    </citation>
    <scope>NUCLEOTIDE SEQUENCE</scope>
    <source>
        <strain evidence="2">BED1</strain>
    </source>
</reference>
<comment type="caution">
    <text evidence="2">The sequence shown here is derived from an EMBL/GenBank/DDBJ whole genome shotgun (WGS) entry which is preliminary data.</text>
</comment>
<keyword evidence="3" id="KW-1185">Reference proteome</keyword>
<dbReference type="Proteomes" id="UP001194468">
    <property type="component" value="Unassembled WGS sequence"/>
</dbReference>